<protein>
    <recommendedName>
        <fullName evidence="5">DNA 3'-5' helicase</fullName>
        <ecNumber evidence="5">5.6.2.4</ecNumber>
    </recommendedName>
</protein>
<sequence length="230" mass="25904">MSASMVSRVQIDIINKLQMRKEYIMINVGNDRPIVSLVVRAMQHPMNSYTDLDFLIPSEVATPTDIKKSFVYADNINWGREIIDHLLDLLPKGIRQAGLIRTYNTAYSQAYRTRVMEEFQTGAVHILVCTDAAGMGCNIRDIEHIVQWRLPVLVSSFEQCSGRAARDLKLIGLAIPLVEPSAYKWDHQKGPKQSWVLKSIPAARKKSAKARHDYAIERGSRHGFSGPLAS</sequence>
<evidence type="ECO:0000313" key="8">
    <source>
        <dbReference type="Proteomes" id="UP000030669"/>
    </source>
</evidence>
<gene>
    <name evidence="7" type="ORF">GLOTRDRAFT_106365</name>
</gene>
<keyword evidence="7" id="KW-0378">Hydrolase</keyword>
<dbReference type="RefSeq" id="XP_007866987.1">
    <property type="nucleotide sequence ID" value="XM_007868796.1"/>
</dbReference>
<dbReference type="GO" id="GO:0006310">
    <property type="term" value="P:DNA recombination"/>
    <property type="evidence" value="ECO:0007669"/>
    <property type="project" value="TreeGrafter"/>
</dbReference>
<dbReference type="GO" id="GO:0005737">
    <property type="term" value="C:cytoplasm"/>
    <property type="evidence" value="ECO:0007669"/>
    <property type="project" value="TreeGrafter"/>
</dbReference>
<dbReference type="Gene3D" id="3.40.50.300">
    <property type="entry name" value="P-loop containing nucleotide triphosphate hydrolases"/>
    <property type="match status" value="1"/>
</dbReference>
<feature type="domain" description="Helicase C-terminal" evidence="6">
    <location>
        <begin position="48"/>
        <end position="208"/>
    </location>
</feature>
<dbReference type="GO" id="GO:0006281">
    <property type="term" value="P:DNA repair"/>
    <property type="evidence" value="ECO:0007669"/>
    <property type="project" value="TreeGrafter"/>
</dbReference>
<dbReference type="KEGG" id="gtr:GLOTRDRAFT_106365"/>
<evidence type="ECO:0000256" key="5">
    <source>
        <dbReference type="ARBA" id="ARBA00034808"/>
    </source>
</evidence>
<dbReference type="GO" id="GO:0005694">
    <property type="term" value="C:chromosome"/>
    <property type="evidence" value="ECO:0007669"/>
    <property type="project" value="TreeGrafter"/>
</dbReference>
<dbReference type="HOGENOM" id="CLU_001103_19_1_1"/>
<evidence type="ECO:0000259" key="6">
    <source>
        <dbReference type="PROSITE" id="PS51194"/>
    </source>
</evidence>
<dbReference type="OrthoDB" id="10261556at2759"/>
<dbReference type="AlphaFoldDB" id="S7Q5F4"/>
<dbReference type="STRING" id="670483.S7Q5F4"/>
<dbReference type="eggNOG" id="KOG0351">
    <property type="taxonomic scope" value="Eukaryota"/>
</dbReference>
<evidence type="ECO:0000256" key="4">
    <source>
        <dbReference type="ARBA" id="ARBA00034617"/>
    </source>
</evidence>
<dbReference type="PANTHER" id="PTHR13710">
    <property type="entry name" value="DNA HELICASE RECQ FAMILY MEMBER"/>
    <property type="match status" value="1"/>
</dbReference>
<evidence type="ECO:0000256" key="3">
    <source>
        <dbReference type="ARBA" id="ARBA00023235"/>
    </source>
</evidence>
<proteinExistence type="inferred from homology"/>
<dbReference type="EMBL" id="KB469303">
    <property type="protein sequence ID" value="EPQ54727.1"/>
    <property type="molecule type" value="Genomic_DNA"/>
</dbReference>
<evidence type="ECO:0000256" key="1">
    <source>
        <dbReference type="ARBA" id="ARBA00005446"/>
    </source>
</evidence>
<dbReference type="EC" id="5.6.2.4" evidence="5"/>
<dbReference type="GeneID" id="19298775"/>
<dbReference type="GO" id="GO:0016787">
    <property type="term" value="F:hydrolase activity"/>
    <property type="evidence" value="ECO:0007669"/>
    <property type="project" value="UniProtKB-KW"/>
</dbReference>
<evidence type="ECO:0000256" key="2">
    <source>
        <dbReference type="ARBA" id="ARBA00023125"/>
    </source>
</evidence>
<dbReference type="GO" id="GO:0009378">
    <property type="term" value="F:four-way junction helicase activity"/>
    <property type="evidence" value="ECO:0007669"/>
    <property type="project" value="TreeGrafter"/>
</dbReference>
<keyword evidence="2" id="KW-0238">DNA-binding</keyword>
<reference evidence="7 8" key="1">
    <citation type="journal article" date="2012" name="Science">
        <title>The Paleozoic origin of enzymatic lignin decomposition reconstructed from 31 fungal genomes.</title>
        <authorList>
            <person name="Floudas D."/>
            <person name="Binder M."/>
            <person name="Riley R."/>
            <person name="Barry K."/>
            <person name="Blanchette R.A."/>
            <person name="Henrissat B."/>
            <person name="Martinez A.T."/>
            <person name="Otillar R."/>
            <person name="Spatafora J.W."/>
            <person name="Yadav J.S."/>
            <person name="Aerts A."/>
            <person name="Benoit I."/>
            <person name="Boyd A."/>
            <person name="Carlson A."/>
            <person name="Copeland A."/>
            <person name="Coutinho P.M."/>
            <person name="de Vries R.P."/>
            <person name="Ferreira P."/>
            <person name="Findley K."/>
            <person name="Foster B."/>
            <person name="Gaskell J."/>
            <person name="Glotzer D."/>
            <person name="Gorecki P."/>
            <person name="Heitman J."/>
            <person name="Hesse C."/>
            <person name="Hori C."/>
            <person name="Igarashi K."/>
            <person name="Jurgens J.A."/>
            <person name="Kallen N."/>
            <person name="Kersten P."/>
            <person name="Kohler A."/>
            <person name="Kuees U."/>
            <person name="Kumar T.K.A."/>
            <person name="Kuo A."/>
            <person name="LaButti K."/>
            <person name="Larrondo L.F."/>
            <person name="Lindquist E."/>
            <person name="Ling A."/>
            <person name="Lombard V."/>
            <person name="Lucas S."/>
            <person name="Lundell T."/>
            <person name="Martin R."/>
            <person name="McLaughlin D.J."/>
            <person name="Morgenstern I."/>
            <person name="Morin E."/>
            <person name="Murat C."/>
            <person name="Nagy L.G."/>
            <person name="Nolan M."/>
            <person name="Ohm R.A."/>
            <person name="Patyshakuliyeva A."/>
            <person name="Rokas A."/>
            <person name="Ruiz-Duenas F.J."/>
            <person name="Sabat G."/>
            <person name="Salamov A."/>
            <person name="Samejima M."/>
            <person name="Schmutz J."/>
            <person name="Slot J.C."/>
            <person name="St John F."/>
            <person name="Stenlid J."/>
            <person name="Sun H."/>
            <person name="Sun S."/>
            <person name="Syed K."/>
            <person name="Tsang A."/>
            <person name="Wiebenga A."/>
            <person name="Young D."/>
            <person name="Pisabarro A."/>
            <person name="Eastwood D.C."/>
            <person name="Martin F."/>
            <person name="Cullen D."/>
            <person name="Grigoriev I.V."/>
            <person name="Hibbett D.S."/>
        </authorList>
    </citation>
    <scope>NUCLEOTIDE SEQUENCE [LARGE SCALE GENOMIC DNA]</scope>
    <source>
        <strain evidence="7 8">ATCC 11539</strain>
    </source>
</reference>
<accession>S7Q5F4</accession>
<dbReference type="OMA" id="DYRADEY"/>
<evidence type="ECO:0000313" key="7">
    <source>
        <dbReference type="EMBL" id="EPQ54727.1"/>
    </source>
</evidence>
<dbReference type="GO" id="GO:0043138">
    <property type="term" value="F:3'-5' DNA helicase activity"/>
    <property type="evidence" value="ECO:0007669"/>
    <property type="project" value="UniProtKB-EC"/>
</dbReference>
<organism evidence="7 8">
    <name type="scientific">Gloeophyllum trabeum (strain ATCC 11539 / FP-39264 / Madison 617)</name>
    <name type="common">Brown rot fungus</name>
    <dbReference type="NCBI Taxonomy" id="670483"/>
    <lineage>
        <taxon>Eukaryota</taxon>
        <taxon>Fungi</taxon>
        <taxon>Dikarya</taxon>
        <taxon>Basidiomycota</taxon>
        <taxon>Agaricomycotina</taxon>
        <taxon>Agaricomycetes</taxon>
        <taxon>Gloeophyllales</taxon>
        <taxon>Gloeophyllaceae</taxon>
        <taxon>Gloeophyllum</taxon>
    </lineage>
</organism>
<dbReference type="SMART" id="SM00490">
    <property type="entry name" value="HELICc"/>
    <property type="match status" value="1"/>
</dbReference>
<comment type="similarity">
    <text evidence="1">Belongs to the helicase family. RecQ subfamily.</text>
</comment>
<dbReference type="GO" id="GO:0003677">
    <property type="term" value="F:DNA binding"/>
    <property type="evidence" value="ECO:0007669"/>
    <property type="project" value="UniProtKB-KW"/>
</dbReference>
<dbReference type="InterPro" id="IPR001650">
    <property type="entry name" value="Helicase_C-like"/>
</dbReference>
<dbReference type="PANTHER" id="PTHR13710:SF105">
    <property type="entry name" value="ATP-DEPENDENT DNA HELICASE Q1"/>
    <property type="match status" value="1"/>
</dbReference>
<keyword evidence="3" id="KW-0413">Isomerase</keyword>
<dbReference type="PROSITE" id="PS51194">
    <property type="entry name" value="HELICASE_CTER"/>
    <property type="match status" value="1"/>
</dbReference>
<dbReference type="Proteomes" id="UP000030669">
    <property type="component" value="Unassembled WGS sequence"/>
</dbReference>
<name>S7Q5F4_GLOTA</name>
<dbReference type="Pfam" id="PF00271">
    <property type="entry name" value="Helicase_C"/>
    <property type="match status" value="1"/>
</dbReference>
<keyword evidence="8" id="KW-1185">Reference proteome</keyword>
<dbReference type="InterPro" id="IPR027417">
    <property type="entry name" value="P-loop_NTPase"/>
</dbReference>
<dbReference type="SUPFAM" id="SSF52540">
    <property type="entry name" value="P-loop containing nucleoside triphosphate hydrolases"/>
    <property type="match status" value="1"/>
</dbReference>
<comment type="catalytic activity">
    <reaction evidence="4">
        <text>Couples ATP hydrolysis with the unwinding of duplex DNA by translocating in the 3'-5' direction.</text>
        <dbReference type="EC" id="5.6.2.4"/>
    </reaction>
</comment>